<dbReference type="InterPro" id="IPR036406">
    <property type="entry name" value="Coprogen_oxidase_aer_sf"/>
</dbReference>
<dbReference type="EC" id="1.3.3.3" evidence="8"/>
<keyword evidence="4 8" id="KW-0479">Metal-binding</keyword>
<evidence type="ECO:0000256" key="6">
    <source>
        <dbReference type="ARBA" id="ARBA00023133"/>
    </source>
</evidence>
<dbReference type="RefSeq" id="WP_072712452.1">
    <property type="nucleotide sequence ID" value="NZ_CP016796.1"/>
</dbReference>
<feature type="active site" description="Proton donor" evidence="8">
    <location>
        <position position="114"/>
    </location>
</feature>
<dbReference type="GO" id="GO:0006782">
    <property type="term" value="P:protoporphyrinogen IX biosynthetic process"/>
    <property type="evidence" value="ECO:0007669"/>
    <property type="project" value="UniProtKB-UniRule"/>
</dbReference>
<evidence type="ECO:0000256" key="5">
    <source>
        <dbReference type="ARBA" id="ARBA00023002"/>
    </source>
</evidence>
<dbReference type="KEGG" id="frx:F7310_05800"/>
<dbReference type="PRINTS" id="PR00073">
    <property type="entry name" value="COPRGNOXDASE"/>
</dbReference>
<keyword evidence="7 8" id="KW-0627">Porphyrin biosynthesis</keyword>
<protein>
    <recommendedName>
        <fullName evidence="8">Oxygen-dependent coproporphyrinogen-III oxidase</fullName>
        <shortName evidence="8">CPO</shortName>
        <shortName evidence="8">Coprogen oxidase</shortName>
        <shortName evidence="8">Coproporphyrinogenase</shortName>
        <ecNumber evidence="8">1.3.3.3</ecNumber>
    </recommendedName>
</protein>
<keyword evidence="10" id="KW-1185">Reference proteome</keyword>
<comment type="cofactor">
    <cofactor evidence="8">
        <name>a divalent metal cation</name>
        <dbReference type="ChEBI" id="CHEBI:60240"/>
    </cofactor>
</comment>
<evidence type="ECO:0000256" key="7">
    <source>
        <dbReference type="ARBA" id="ARBA00023244"/>
    </source>
</evidence>
<comment type="pathway">
    <text evidence="1 8">Porphyrin-containing compound metabolism; protoporphyrin-IX biosynthesis; protoporphyrinogen-IX from coproporphyrinogen-III (O2 route): step 1/1.</text>
</comment>
<dbReference type="PROSITE" id="PS01021">
    <property type="entry name" value="COPROGEN_OXIDASE"/>
    <property type="match status" value="1"/>
</dbReference>
<name>A0A1L4BST1_9GAMM</name>
<dbReference type="Pfam" id="PF01218">
    <property type="entry name" value="Coprogen_oxidas"/>
    <property type="match status" value="1"/>
</dbReference>
<dbReference type="GO" id="GO:0042803">
    <property type="term" value="F:protein homodimerization activity"/>
    <property type="evidence" value="ECO:0007669"/>
    <property type="project" value="UniProtKB-UniRule"/>
</dbReference>
<comment type="catalytic activity">
    <reaction evidence="8">
        <text>coproporphyrinogen III + O2 + 2 H(+) = protoporphyrinogen IX + 2 CO2 + 2 H2O</text>
        <dbReference type="Rhea" id="RHEA:18257"/>
        <dbReference type="ChEBI" id="CHEBI:15377"/>
        <dbReference type="ChEBI" id="CHEBI:15378"/>
        <dbReference type="ChEBI" id="CHEBI:15379"/>
        <dbReference type="ChEBI" id="CHEBI:16526"/>
        <dbReference type="ChEBI" id="CHEBI:57307"/>
        <dbReference type="ChEBI" id="CHEBI:57309"/>
        <dbReference type="EC" id="1.3.3.3"/>
    </reaction>
</comment>
<dbReference type="EMBL" id="CP016796">
    <property type="protein sequence ID" value="API86898.1"/>
    <property type="molecule type" value="Genomic_DNA"/>
</dbReference>
<dbReference type="PIRSF" id="PIRSF000166">
    <property type="entry name" value="Coproporphyri_ox"/>
    <property type="match status" value="1"/>
</dbReference>
<dbReference type="GO" id="GO:0005737">
    <property type="term" value="C:cytoplasm"/>
    <property type="evidence" value="ECO:0007669"/>
    <property type="project" value="UniProtKB-SubCell"/>
</dbReference>
<dbReference type="GO" id="GO:0004109">
    <property type="term" value="F:coproporphyrinogen oxidase activity"/>
    <property type="evidence" value="ECO:0007669"/>
    <property type="project" value="UniProtKB-UniRule"/>
</dbReference>
<evidence type="ECO:0000313" key="10">
    <source>
        <dbReference type="Proteomes" id="UP000184222"/>
    </source>
</evidence>
<proteinExistence type="inferred from homology"/>
<feature type="binding site" evidence="8">
    <location>
        <position position="183"/>
    </location>
    <ligand>
        <name>a divalent metal cation</name>
        <dbReference type="ChEBI" id="CHEBI:60240"/>
    </ligand>
</feature>
<gene>
    <name evidence="8" type="primary">hemF</name>
    <name evidence="9" type="ORF">F7310_05800</name>
</gene>
<feature type="binding site" evidence="8">
    <location>
        <begin position="116"/>
        <end position="118"/>
    </location>
    <ligand>
        <name>substrate</name>
    </ligand>
</feature>
<feature type="binding site" evidence="8">
    <location>
        <position position="114"/>
    </location>
    <ligand>
        <name>a divalent metal cation</name>
        <dbReference type="ChEBI" id="CHEBI:60240"/>
    </ligand>
</feature>
<dbReference type="GO" id="GO:0046872">
    <property type="term" value="F:metal ion binding"/>
    <property type="evidence" value="ECO:0007669"/>
    <property type="project" value="UniProtKB-KW"/>
</dbReference>
<dbReference type="InterPro" id="IPR018375">
    <property type="entry name" value="Coprogen_oxidase_CS"/>
</dbReference>
<dbReference type="AlphaFoldDB" id="A0A1L4BST1"/>
<dbReference type="HAMAP" id="MF_00333">
    <property type="entry name" value="Coprogen_oxidas"/>
    <property type="match status" value="1"/>
</dbReference>
<accession>A0A1L4BST1</accession>
<evidence type="ECO:0000313" key="9">
    <source>
        <dbReference type="EMBL" id="API86898.1"/>
    </source>
</evidence>
<evidence type="ECO:0000256" key="1">
    <source>
        <dbReference type="ARBA" id="ARBA00005168"/>
    </source>
</evidence>
<feature type="binding site" evidence="8">
    <location>
        <position position="100"/>
    </location>
    <ligand>
        <name>substrate</name>
    </ligand>
</feature>
<keyword evidence="8" id="KW-0963">Cytoplasm</keyword>
<comment type="subunit">
    <text evidence="3 8">Homodimer.</text>
</comment>
<dbReference type="Proteomes" id="UP000184222">
    <property type="component" value="Chromosome"/>
</dbReference>
<dbReference type="PANTHER" id="PTHR10755">
    <property type="entry name" value="COPROPORPHYRINOGEN III OXIDASE, MITOCHONDRIAL"/>
    <property type="match status" value="1"/>
</dbReference>
<dbReference type="SUPFAM" id="SSF102886">
    <property type="entry name" value="Coproporphyrinogen III oxidase"/>
    <property type="match status" value="1"/>
</dbReference>
<comment type="similarity">
    <text evidence="2 8">Belongs to the aerobic coproporphyrinogen-III oxidase family.</text>
</comment>
<dbReference type="NCBIfam" id="NF003727">
    <property type="entry name" value="PRK05330.1"/>
    <property type="match status" value="1"/>
</dbReference>
<comment type="function">
    <text evidence="8">Involved in the heme biosynthesis. Catalyzes the aerobic oxidative decarboxylation of propionate groups of rings A and B of coproporphyrinogen-III to yield the vinyl groups in protoporphyrinogen-IX.</text>
</comment>
<organism evidence="9 10">
    <name type="scientific">Francisella uliginis</name>
    <dbReference type="NCBI Taxonomy" id="573570"/>
    <lineage>
        <taxon>Bacteria</taxon>
        <taxon>Pseudomonadati</taxon>
        <taxon>Pseudomonadota</taxon>
        <taxon>Gammaproteobacteria</taxon>
        <taxon>Thiotrichales</taxon>
        <taxon>Francisellaceae</taxon>
        <taxon>Francisella</taxon>
    </lineage>
</organism>
<dbReference type="STRING" id="573570.F7310_05800"/>
<feature type="site" description="Important for dimerization" evidence="8">
    <location>
        <position position="183"/>
    </location>
</feature>
<evidence type="ECO:0000256" key="8">
    <source>
        <dbReference type="HAMAP-Rule" id="MF_00333"/>
    </source>
</evidence>
<dbReference type="InterPro" id="IPR001260">
    <property type="entry name" value="Coprogen_oxidase_aer"/>
</dbReference>
<feature type="region of interest" description="Important for dimerization" evidence="8">
    <location>
        <begin position="248"/>
        <end position="283"/>
    </location>
</feature>
<feature type="binding site" evidence="8">
    <location>
        <position position="153"/>
    </location>
    <ligand>
        <name>a divalent metal cation</name>
        <dbReference type="ChEBI" id="CHEBI:60240"/>
    </ligand>
</feature>
<dbReference type="UniPathway" id="UPA00251">
    <property type="reaction ID" value="UER00322"/>
</dbReference>
<reference evidence="9 10" key="1">
    <citation type="journal article" date="2016" name="Appl. Environ. Microbiol.">
        <title>Whole genome relationships among Francisella bacteria of diverse origin define new species and provide specific regions for detection.</title>
        <authorList>
            <person name="Challacombe J.F."/>
            <person name="Petersen J.M."/>
            <person name="Gallegos-Graves V."/>
            <person name="Hodge D."/>
            <person name="Pillai S."/>
            <person name="Kuske C.R."/>
        </authorList>
    </citation>
    <scope>NUCLEOTIDE SEQUENCE [LARGE SCALE GENOMIC DNA]</scope>
    <source>
        <strain evidence="10">TX07-7310</strain>
    </source>
</reference>
<dbReference type="PANTHER" id="PTHR10755:SF0">
    <property type="entry name" value="OXYGEN-DEPENDENT COPROPORPHYRINOGEN-III OXIDASE, MITOCHONDRIAL"/>
    <property type="match status" value="1"/>
</dbReference>
<evidence type="ECO:0000256" key="4">
    <source>
        <dbReference type="ARBA" id="ARBA00022723"/>
    </source>
</evidence>
<keyword evidence="5 8" id="KW-0560">Oxidoreductase</keyword>
<feature type="binding site" evidence="8">
    <location>
        <begin position="266"/>
        <end position="268"/>
    </location>
    <ligand>
        <name>substrate</name>
    </ligand>
</feature>
<keyword evidence="6 8" id="KW-0350">Heme biosynthesis</keyword>
<dbReference type="OrthoDB" id="9777553at2"/>
<evidence type="ECO:0000256" key="3">
    <source>
        <dbReference type="ARBA" id="ARBA00011738"/>
    </source>
</evidence>
<sequence length="311" mass="36273">MQEKISKFENFLTQLQQNITTALEKYETNNAKFVSDKWQKPNTPEQKLKGYGNSMIIENGEVFEKGVVAFSRVHGDTLPPSATAKRQELAGKSFIATGVSLVIHPRNPFVPTSHANFRIFVAGADTDSPIWWFGGGFDLTPYYPFEEDAIHWHQTAKDACDKHDKSYYPKFKEWCDDYFYLKHRDECRGVGGLFFDDLNDKSFDECFNFVTDCANSYLDAYLPIIEKRKNIEYTQEHKDFQLYRRGRYVEFNLVFDRGTIFGLQSGGRTESILSSMPPMATWKYNWHPEEISEEAKIYEYIKPRDWLKINT</sequence>
<feature type="binding site" evidence="8">
    <location>
        <position position="104"/>
    </location>
    <ligand>
        <name>a divalent metal cation</name>
        <dbReference type="ChEBI" id="CHEBI:60240"/>
    </ligand>
</feature>
<dbReference type="Gene3D" id="3.40.1500.10">
    <property type="entry name" value="Coproporphyrinogen III oxidase, aerobic"/>
    <property type="match status" value="1"/>
</dbReference>
<comment type="subcellular location">
    <subcellularLocation>
        <location evidence="8">Cytoplasm</location>
    </subcellularLocation>
</comment>
<evidence type="ECO:0000256" key="2">
    <source>
        <dbReference type="ARBA" id="ARBA00010644"/>
    </source>
</evidence>